<feature type="compositionally biased region" description="Basic and acidic residues" evidence="1">
    <location>
        <begin position="1"/>
        <end position="15"/>
    </location>
</feature>
<feature type="region of interest" description="Disordered" evidence="1">
    <location>
        <begin position="1"/>
        <end position="22"/>
    </location>
</feature>
<dbReference type="GeneID" id="18811172"/>
<dbReference type="KEGG" id="sla:SERLADRAFT_385779"/>
<evidence type="ECO:0000256" key="1">
    <source>
        <dbReference type="SAM" id="MobiDB-lite"/>
    </source>
</evidence>
<dbReference type="EMBL" id="GL945432">
    <property type="protein sequence ID" value="EGO26737.1"/>
    <property type="molecule type" value="Genomic_DNA"/>
</dbReference>
<protein>
    <submittedName>
        <fullName evidence="2">Uncharacterized protein</fullName>
    </submittedName>
</protein>
<dbReference type="HOGENOM" id="CLU_2851121_0_0_1"/>
<dbReference type="Proteomes" id="UP000008064">
    <property type="component" value="Unassembled WGS sequence"/>
</dbReference>
<evidence type="ECO:0000313" key="2">
    <source>
        <dbReference type="EMBL" id="EGO26737.1"/>
    </source>
</evidence>
<gene>
    <name evidence="2" type="ORF">SERLADRAFT_385779</name>
</gene>
<organism>
    <name type="scientific">Serpula lacrymans var. lacrymans (strain S7.9)</name>
    <name type="common">Dry rot fungus</name>
    <dbReference type="NCBI Taxonomy" id="578457"/>
    <lineage>
        <taxon>Eukaryota</taxon>
        <taxon>Fungi</taxon>
        <taxon>Dikarya</taxon>
        <taxon>Basidiomycota</taxon>
        <taxon>Agaricomycotina</taxon>
        <taxon>Agaricomycetes</taxon>
        <taxon>Agaricomycetidae</taxon>
        <taxon>Boletales</taxon>
        <taxon>Coniophorineae</taxon>
        <taxon>Serpulaceae</taxon>
        <taxon>Serpula</taxon>
    </lineage>
</organism>
<dbReference type="RefSeq" id="XP_007316910.1">
    <property type="nucleotide sequence ID" value="XM_007316848.1"/>
</dbReference>
<dbReference type="AlphaFoldDB" id="F8NR90"/>
<reference evidence="2" key="1">
    <citation type="submission" date="2011-04" db="EMBL/GenBank/DDBJ databases">
        <title>Evolution of plant cell wall degrading machinery underlies the functional diversity of forest fungi.</title>
        <authorList>
            <consortium name="US DOE Joint Genome Institute (JGI-PGF)"/>
            <person name="Eastwood D.C."/>
            <person name="Floudas D."/>
            <person name="Binder M."/>
            <person name="Majcherczyk A."/>
            <person name="Schneider P."/>
            <person name="Aerts A."/>
            <person name="Asiegbu F.O."/>
            <person name="Baker S.E."/>
            <person name="Barry K."/>
            <person name="Bendiksby M."/>
            <person name="Blumentritt M."/>
            <person name="Coutinho P.M."/>
            <person name="Cullen D."/>
            <person name="Cullen D."/>
            <person name="Gathman A."/>
            <person name="Goodell B."/>
            <person name="Henrissat B."/>
            <person name="Ihrmark K."/>
            <person name="Kauserud H."/>
            <person name="Kohler A."/>
            <person name="LaButti K."/>
            <person name="Lapidus A."/>
            <person name="Lavin J.L."/>
            <person name="Lee Y.-H."/>
            <person name="Lindquist E."/>
            <person name="Lilly W."/>
            <person name="Lucas S."/>
            <person name="Morin E."/>
            <person name="Murat C."/>
            <person name="Oguiza J.A."/>
            <person name="Park J."/>
            <person name="Pisabarro A.G."/>
            <person name="Riley R."/>
            <person name="Rosling A."/>
            <person name="Salamov A."/>
            <person name="Schmidt O."/>
            <person name="Schmutz J."/>
            <person name="Skrede I."/>
            <person name="Stenlid J."/>
            <person name="Wiebenga A."/>
            <person name="Xie X."/>
            <person name="Kues U."/>
            <person name="Hibbett D.S."/>
            <person name="Hoffmeister D."/>
            <person name="Hogberg N."/>
            <person name="Martin F."/>
            <person name="Grigoriev I.V."/>
            <person name="Watkinson S.C."/>
        </authorList>
    </citation>
    <scope>NUCLEOTIDE SEQUENCE</scope>
    <source>
        <strain evidence="2">S7.9</strain>
    </source>
</reference>
<proteinExistence type="predicted"/>
<name>F8NR90_SERL9</name>
<accession>F8NR90</accession>
<sequence length="65" mass="7599">MWQNLDDPKDYEDATRGPSYKALPSLSSNAEIQMGGGNRMNLHSSLFLIVQRYRRSFEYRICIRT</sequence>